<reference evidence="2" key="1">
    <citation type="submission" date="2022-04" db="EMBL/GenBank/DDBJ databases">
        <title>Carnegiea gigantea Genome sequencing and assembly v2.</title>
        <authorList>
            <person name="Copetti D."/>
            <person name="Sanderson M.J."/>
            <person name="Burquez A."/>
            <person name="Wojciechowski M.F."/>
        </authorList>
    </citation>
    <scope>NUCLEOTIDE SEQUENCE</scope>
    <source>
        <strain evidence="2">SGP5-SGP5p</strain>
        <tissue evidence="2">Aerial part</tissue>
    </source>
</reference>
<sequence length="196" mass="22918">MGFQTLRNLIRPLSRAISIRSTNPLTQSPASSLFQSKFLSPKLHQIQHLQSPLAQFIYRSIHLESLSSIAARPFDPLTDSRFPKRRPSDKPRRKRSSLRPPGPYAWVKHVPGEPIAPSQPNEGSVKLRNEKKRRRQRHEFILAEKKKRKAQLQEANRRKREKRIERKMAAVAREREWAQRLAELQRLEEEKKKAAA</sequence>
<accession>A0A9Q1QMZ0</accession>
<dbReference type="AlphaFoldDB" id="A0A9Q1QMZ0"/>
<dbReference type="OrthoDB" id="1921449at2759"/>
<keyword evidence="3" id="KW-1185">Reference proteome</keyword>
<evidence type="ECO:0000313" key="3">
    <source>
        <dbReference type="Proteomes" id="UP001153076"/>
    </source>
</evidence>
<comment type="caution">
    <text evidence="2">The sequence shown here is derived from an EMBL/GenBank/DDBJ whole genome shotgun (WGS) entry which is preliminary data.</text>
</comment>
<dbReference type="Proteomes" id="UP001153076">
    <property type="component" value="Unassembled WGS sequence"/>
</dbReference>
<dbReference type="CDD" id="cd23700">
    <property type="entry name" value="At3g51010"/>
    <property type="match status" value="1"/>
</dbReference>
<evidence type="ECO:0000256" key="1">
    <source>
        <dbReference type="SAM" id="MobiDB-lite"/>
    </source>
</evidence>
<dbReference type="EMBL" id="JAKOGI010000038">
    <property type="protein sequence ID" value="KAJ8447451.1"/>
    <property type="molecule type" value="Genomic_DNA"/>
</dbReference>
<dbReference type="PANTHER" id="PTHR36767">
    <property type="entry name" value="OS05G0126200 PROTEIN"/>
    <property type="match status" value="1"/>
</dbReference>
<name>A0A9Q1QMZ0_9CARY</name>
<feature type="region of interest" description="Disordered" evidence="1">
    <location>
        <begin position="74"/>
        <end position="134"/>
    </location>
</feature>
<proteinExistence type="predicted"/>
<evidence type="ECO:0000313" key="2">
    <source>
        <dbReference type="EMBL" id="KAJ8447451.1"/>
    </source>
</evidence>
<dbReference type="PANTHER" id="PTHR36767:SF1">
    <property type="entry name" value="OS05G0126200 PROTEIN"/>
    <property type="match status" value="1"/>
</dbReference>
<gene>
    <name evidence="2" type="ORF">Cgig2_019445</name>
</gene>
<organism evidence="2 3">
    <name type="scientific">Carnegiea gigantea</name>
    <dbReference type="NCBI Taxonomy" id="171969"/>
    <lineage>
        <taxon>Eukaryota</taxon>
        <taxon>Viridiplantae</taxon>
        <taxon>Streptophyta</taxon>
        <taxon>Embryophyta</taxon>
        <taxon>Tracheophyta</taxon>
        <taxon>Spermatophyta</taxon>
        <taxon>Magnoliopsida</taxon>
        <taxon>eudicotyledons</taxon>
        <taxon>Gunneridae</taxon>
        <taxon>Pentapetalae</taxon>
        <taxon>Caryophyllales</taxon>
        <taxon>Cactineae</taxon>
        <taxon>Cactaceae</taxon>
        <taxon>Cactoideae</taxon>
        <taxon>Echinocereeae</taxon>
        <taxon>Carnegiea</taxon>
    </lineage>
</organism>
<protein>
    <submittedName>
        <fullName evidence="2">Uncharacterized protein</fullName>
    </submittedName>
</protein>
<feature type="compositionally biased region" description="Basic residues" evidence="1">
    <location>
        <begin position="83"/>
        <end position="97"/>
    </location>
</feature>
<dbReference type="GO" id="GO:0005739">
    <property type="term" value="C:mitochondrion"/>
    <property type="evidence" value="ECO:0007669"/>
    <property type="project" value="TreeGrafter"/>
</dbReference>